<feature type="chain" id="PRO_5040300319" description="NodB homology domain-containing protein" evidence="7">
    <location>
        <begin position="24"/>
        <end position="350"/>
    </location>
</feature>
<keyword evidence="3 7" id="KW-0732">Signal</keyword>
<evidence type="ECO:0000313" key="9">
    <source>
        <dbReference type="EMBL" id="KAG0259892.1"/>
    </source>
</evidence>
<dbReference type="Pfam" id="PF01522">
    <property type="entry name" value="Polysacc_deac_1"/>
    <property type="match status" value="1"/>
</dbReference>
<dbReference type="Proteomes" id="UP000807716">
    <property type="component" value="Unassembled WGS sequence"/>
</dbReference>
<evidence type="ECO:0000256" key="4">
    <source>
        <dbReference type="ARBA" id="ARBA00022801"/>
    </source>
</evidence>
<feature type="signal peptide" evidence="7">
    <location>
        <begin position="1"/>
        <end position="23"/>
    </location>
</feature>
<gene>
    <name evidence="9" type="ORF">DFQ27_003822</name>
</gene>
<dbReference type="PROSITE" id="PS51677">
    <property type="entry name" value="NODB"/>
    <property type="match status" value="1"/>
</dbReference>
<evidence type="ECO:0000256" key="7">
    <source>
        <dbReference type="SAM" id="SignalP"/>
    </source>
</evidence>
<dbReference type="GO" id="GO:0016810">
    <property type="term" value="F:hydrolase activity, acting on carbon-nitrogen (but not peptide) bonds"/>
    <property type="evidence" value="ECO:0007669"/>
    <property type="project" value="InterPro"/>
</dbReference>
<dbReference type="PANTHER" id="PTHR46471">
    <property type="entry name" value="CHITIN DEACETYLASE"/>
    <property type="match status" value="1"/>
</dbReference>
<evidence type="ECO:0000313" key="10">
    <source>
        <dbReference type="Proteomes" id="UP000807716"/>
    </source>
</evidence>
<dbReference type="Gene3D" id="3.20.20.370">
    <property type="entry name" value="Glycoside hydrolase/deacetylase"/>
    <property type="match status" value="1"/>
</dbReference>
<keyword evidence="4" id="KW-0378">Hydrolase</keyword>
<dbReference type="GO" id="GO:0046872">
    <property type="term" value="F:metal ion binding"/>
    <property type="evidence" value="ECO:0007669"/>
    <property type="project" value="UniProtKB-KW"/>
</dbReference>
<dbReference type="AlphaFoldDB" id="A0A9P6U5C9"/>
<feature type="compositionally biased region" description="Pro residues" evidence="6">
    <location>
        <begin position="256"/>
        <end position="268"/>
    </location>
</feature>
<protein>
    <recommendedName>
        <fullName evidence="8">NodB homology domain-containing protein</fullName>
    </recommendedName>
</protein>
<evidence type="ECO:0000256" key="2">
    <source>
        <dbReference type="ARBA" id="ARBA00022723"/>
    </source>
</evidence>
<keyword evidence="10" id="KW-1185">Reference proteome</keyword>
<dbReference type="OrthoDB" id="407355at2759"/>
<keyword evidence="5" id="KW-0119">Carbohydrate metabolism</keyword>
<dbReference type="InterPro" id="IPR002509">
    <property type="entry name" value="NODB_dom"/>
</dbReference>
<evidence type="ECO:0000256" key="5">
    <source>
        <dbReference type="ARBA" id="ARBA00023277"/>
    </source>
</evidence>
<dbReference type="EMBL" id="JAAAJB010000267">
    <property type="protein sequence ID" value="KAG0259892.1"/>
    <property type="molecule type" value="Genomic_DNA"/>
</dbReference>
<accession>A0A9P6U5C9</accession>
<dbReference type="PANTHER" id="PTHR46471:SF2">
    <property type="entry name" value="CHITIN DEACETYLASE-RELATED"/>
    <property type="match status" value="1"/>
</dbReference>
<name>A0A9P6U5C9_9FUNG</name>
<feature type="region of interest" description="Disordered" evidence="6">
    <location>
        <begin position="255"/>
        <end position="329"/>
    </location>
</feature>
<organism evidence="9 10">
    <name type="scientific">Actinomortierella ambigua</name>
    <dbReference type="NCBI Taxonomy" id="1343610"/>
    <lineage>
        <taxon>Eukaryota</taxon>
        <taxon>Fungi</taxon>
        <taxon>Fungi incertae sedis</taxon>
        <taxon>Mucoromycota</taxon>
        <taxon>Mortierellomycotina</taxon>
        <taxon>Mortierellomycetes</taxon>
        <taxon>Mortierellales</taxon>
        <taxon>Mortierellaceae</taxon>
        <taxon>Actinomortierella</taxon>
    </lineage>
</organism>
<feature type="compositionally biased region" description="Low complexity" evidence="6">
    <location>
        <begin position="269"/>
        <end position="306"/>
    </location>
</feature>
<sequence>MKANTTVLISILSALFMANSARGQVPYASDSIMKCKMPGVVAYTFDDGPAEFNDQLLAILARKNVKASFFVLGERLNEFPQQAKKIYDAGHVLASHTYSHKVLDPLFKQDEIKTRQLAEKEMKDTSDLLFTQAGVRPNYMRPPQGECGHPACRQVMAEQKYVVTHWNVDTNDWRYEAMGKNDKANATKNAMEEITDKIINKSDPTKDSFIILQHELLDWSVNMLTERLIDEVGKKGYRFVTIDECLGTAAYVGGTAPPPTTNPVPPTTNPTTPAPGTGNPAPGTGNPAPGTGNPAPGTGNTAPGTPSGNIAVPSGASTGPEPEKTQSGASIQQIGAWAMGAAALASYLLL</sequence>
<evidence type="ECO:0000256" key="6">
    <source>
        <dbReference type="SAM" id="MobiDB-lite"/>
    </source>
</evidence>
<feature type="domain" description="NodB homology" evidence="8">
    <location>
        <begin position="39"/>
        <end position="240"/>
    </location>
</feature>
<proteinExistence type="predicted"/>
<comment type="caution">
    <text evidence="9">The sequence shown here is derived from an EMBL/GenBank/DDBJ whole genome shotgun (WGS) entry which is preliminary data.</text>
</comment>
<comment type="cofactor">
    <cofactor evidence="1">
        <name>Co(2+)</name>
        <dbReference type="ChEBI" id="CHEBI:48828"/>
    </cofactor>
</comment>
<evidence type="ECO:0000256" key="3">
    <source>
        <dbReference type="ARBA" id="ARBA00022729"/>
    </source>
</evidence>
<evidence type="ECO:0000259" key="8">
    <source>
        <dbReference type="PROSITE" id="PS51677"/>
    </source>
</evidence>
<dbReference type="SUPFAM" id="SSF88713">
    <property type="entry name" value="Glycoside hydrolase/deacetylase"/>
    <property type="match status" value="1"/>
</dbReference>
<reference evidence="9" key="1">
    <citation type="journal article" date="2020" name="Fungal Divers.">
        <title>Resolving the Mortierellaceae phylogeny through synthesis of multi-gene phylogenetics and phylogenomics.</title>
        <authorList>
            <person name="Vandepol N."/>
            <person name="Liber J."/>
            <person name="Desiro A."/>
            <person name="Na H."/>
            <person name="Kennedy M."/>
            <person name="Barry K."/>
            <person name="Grigoriev I.V."/>
            <person name="Miller A.N."/>
            <person name="O'Donnell K."/>
            <person name="Stajich J.E."/>
            <person name="Bonito G."/>
        </authorList>
    </citation>
    <scope>NUCLEOTIDE SEQUENCE</scope>
    <source>
        <strain evidence="9">BC1065</strain>
    </source>
</reference>
<keyword evidence="2" id="KW-0479">Metal-binding</keyword>
<dbReference type="GO" id="GO:0005975">
    <property type="term" value="P:carbohydrate metabolic process"/>
    <property type="evidence" value="ECO:0007669"/>
    <property type="project" value="InterPro"/>
</dbReference>
<dbReference type="InterPro" id="IPR011330">
    <property type="entry name" value="Glyco_hydro/deAcase_b/a-brl"/>
</dbReference>
<evidence type="ECO:0000256" key="1">
    <source>
        <dbReference type="ARBA" id="ARBA00001941"/>
    </source>
</evidence>